<dbReference type="Pfam" id="PF12833">
    <property type="entry name" value="HTH_18"/>
    <property type="match status" value="1"/>
</dbReference>
<dbReference type="KEGG" id="atz:M5E07_06865"/>
<dbReference type="PANTHER" id="PTHR47894:SF4">
    <property type="entry name" value="HTH-TYPE TRANSCRIPTIONAL REGULATOR GADX"/>
    <property type="match status" value="1"/>
</dbReference>
<dbReference type="GO" id="GO:0005829">
    <property type="term" value="C:cytosol"/>
    <property type="evidence" value="ECO:0007669"/>
    <property type="project" value="TreeGrafter"/>
</dbReference>
<evidence type="ECO:0000259" key="4">
    <source>
        <dbReference type="PROSITE" id="PS01124"/>
    </source>
</evidence>
<evidence type="ECO:0000313" key="5">
    <source>
        <dbReference type="EMBL" id="USE84505.1"/>
    </source>
</evidence>
<dbReference type="PROSITE" id="PS01124">
    <property type="entry name" value="HTH_ARAC_FAMILY_2"/>
    <property type="match status" value="1"/>
</dbReference>
<accession>A0AAE9LU14</accession>
<keyword evidence="1" id="KW-0805">Transcription regulation</keyword>
<protein>
    <submittedName>
        <fullName evidence="5">AraC family transcriptional regulator</fullName>
    </submittedName>
</protein>
<dbReference type="InterPro" id="IPR020449">
    <property type="entry name" value="Tscrpt_reg_AraC-type_HTH"/>
</dbReference>
<name>A0AAE9LU14_9GAMM</name>
<evidence type="ECO:0000256" key="3">
    <source>
        <dbReference type="ARBA" id="ARBA00023163"/>
    </source>
</evidence>
<gene>
    <name evidence="5" type="ORF">M5E07_06865</name>
</gene>
<dbReference type="InterPro" id="IPR032687">
    <property type="entry name" value="AraC-type_N"/>
</dbReference>
<dbReference type="AlphaFoldDB" id="A0AAE9LU14"/>
<dbReference type="PANTHER" id="PTHR47894">
    <property type="entry name" value="HTH-TYPE TRANSCRIPTIONAL REGULATOR GADX"/>
    <property type="match status" value="1"/>
</dbReference>
<dbReference type="GO" id="GO:0003700">
    <property type="term" value="F:DNA-binding transcription factor activity"/>
    <property type="evidence" value="ECO:0007669"/>
    <property type="project" value="InterPro"/>
</dbReference>
<feature type="domain" description="HTH araC/xylS-type" evidence="4">
    <location>
        <begin position="250"/>
        <end position="332"/>
    </location>
</feature>
<evidence type="ECO:0000256" key="2">
    <source>
        <dbReference type="ARBA" id="ARBA00023125"/>
    </source>
</evidence>
<sequence length="339" mass="38488">MASYIRAASLGGFEELVRSYGVNPIEILKQVGILPSLLRDPDSFIHYDHYLSLLENAALHCQEECFGLKLGALQNINTIGLIGVYMSRQATILDALNVAQKYVYLHAEGIVFQVSQVNAQRSKLTFVRLNEYNVDIPQKSQLAICLVTNILKDLIGPAWHAEKIHLKQHAPKHPKVFTEHFACRVEFETEEDALYFPASFLTHKPYAFNEDLVDQLIVQRLETQSSTKATLDPTLIESSVRMLMATGDCSIENIALCMGMHPKKLQRLLKMQGTTYRDLLENVRKKEALRMINAGNVSLTDLALQLGYAELSIFSRNFKHWFGISPSEWRDHNKQAFTH</sequence>
<dbReference type="InterPro" id="IPR009057">
    <property type="entry name" value="Homeodomain-like_sf"/>
</dbReference>
<dbReference type="GO" id="GO:0000976">
    <property type="term" value="F:transcription cis-regulatory region binding"/>
    <property type="evidence" value="ECO:0007669"/>
    <property type="project" value="TreeGrafter"/>
</dbReference>
<keyword evidence="6" id="KW-1185">Reference proteome</keyword>
<dbReference type="InterPro" id="IPR018060">
    <property type="entry name" value="HTH_AraC"/>
</dbReference>
<dbReference type="Gene3D" id="1.10.10.60">
    <property type="entry name" value="Homeodomain-like"/>
    <property type="match status" value="1"/>
</dbReference>
<proteinExistence type="predicted"/>
<reference evidence="5" key="1">
    <citation type="submission" date="2022-06" db="EMBL/GenBank/DDBJ databases">
        <title>Isolation, identification and characterization of iprodione-degrading strains in Lhasa, Tibet.</title>
        <authorList>
            <person name="Pan H."/>
        </authorList>
    </citation>
    <scope>NUCLEOTIDE SEQUENCE</scope>
    <source>
        <strain evidence="5">Y-23</strain>
    </source>
</reference>
<dbReference type="PRINTS" id="PR00032">
    <property type="entry name" value="HTHARAC"/>
</dbReference>
<evidence type="ECO:0000256" key="1">
    <source>
        <dbReference type="ARBA" id="ARBA00023015"/>
    </source>
</evidence>
<dbReference type="RefSeq" id="WP_252223286.1">
    <property type="nucleotide sequence ID" value="NZ_CP098732.1"/>
</dbReference>
<dbReference type="EMBL" id="CP098732">
    <property type="protein sequence ID" value="USE84505.1"/>
    <property type="molecule type" value="Genomic_DNA"/>
</dbReference>
<dbReference type="Pfam" id="PF12625">
    <property type="entry name" value="Arabinose_bd"/>
    <property type="match status" value="1"/>
</dbReference>
<dbReference type="Proteomes" id="UP001056716">
    <property type="component" value="Chromosome"/>
</dbReference>
<keyword evidence="2" id="KW-0238">DNA-binding</keyword>
<keyword evidence="3" id="KW-0804">Transcription</keyword>
<evidence type="ECO:0000313" key="6">
    <source>
        <dbReference type="Proteomes" id="UP001056716"/>
    </source>
</evidence>
<dbReference type="SMART" id="SM00342">
    <property type="entry name" value="HTH_ARAC"/>
    <property type="match status" value="1"/>
</dbReference>
<organism evidence="5 6">
    <name type="scientific">Acinetobacter tibetensis</name>
    <dbReference type="NCBI Taxonomy" id="2943497"/>
    <lineage>
        <taxon>Bacteria</taxon>
        <taxon>Pseudomonadati</taxon>
        <taxon>Pseudomonadota</taxon>
        <taxon>Gammaproteobacteria</taxon>
        <taxon>Moraxellales</taxon>
        <taxon>Moraxellaceae</taxon>
        <taxon>Acinetobacter</taxon>
    </lineage>
</organism>
<dbReference type="SUPFAM" id="SSF46689">
    <property type="entry name" value="Homeodomain-like"/>
    <property type="match status" value="1"/>
</dbReference>